<accession>A0A8W8LAC9</accession>
<protein>
    <submittedName>
        <fullName evidence="2">Uncharacterized protein</fullName>
    </submittedName>
</protein>
<dbReference type="AlphaFoldDB" id="A0A8W8LAC9"/>
<keyword evidence="3" id="KW-1185">Reference proteome</keyword>
<organism evidence="2 3">
    <name type="scientific">Magallana gigas</name>
    <name type="common">Pacific oyster</name>
    <name type="synonym">Crassostrea gigas</name>
    <dbReference type="NCBI Taxonomy" id="29159"/>
    <lineage>
        <taxon>Eukaryota</taxon>
        <taxon>Metazoa</taxon>
        <taxon>Spiralia</taxon>
        <taxon>Lophotrochozoa</taxon>
        <taxon>Mollusca</taxon>
        <taxon>Bivalvia</taxon>
        <taxon>Autobranchia</taxon>
        <taxon>Pteriomorphia</taxon>
        <taxon>Ostreida</taxon>
        <taxon>Ostreoidea</taxon>
        <taxon>Ostreidae</taxon>
        <taxon>Magallana</taxon>
    </lineage>
</organism>
<evidence type="ECO:0000313" key="2">
    <source>
        <dbReference type="EnsemblMetazoa" id="G27195.1:cds"/>
    </source>
</evidence>
<reference evidence="2" key="1">
    <citation type="submission" date="2022-08" db="UniProtKB">
        <authorList>
            <consortium name="EnsemblMetazoa"/>
        </authorList>
    </citation>
    <scope>IDENTIFICATION</scope>
    <source>
        <strain evidence="2">05x7-T-G4-1.051#20</strain>
    </source>
</reference>
<feature type="region of interest" description="Disordered" evidence="1">
    <location>
        <begin position="388"/>
        <end position="414"/>
    </location>
</feature>
<name>A0A8W8LAC9_MAGGI</name>
<dbReference type="PROSITE" id="PS50092">
    <property type="entry name" value="TSP1"/>
    <property type="match status" value="1"/>
</dbReference>
<dbReference type="SUPFAM" id="SSF82895">
    <property type="entry name" value="TSP-1 type 1 repeat"/>
    <property type="match status" value="1"/>
</dbReference>
<dbReference type="InterPro" id="IPR000884">
    <property type="entry name" value="TSP1_rpt"/>
</dbReference>
<dbReference type="Proteomes" id="UP000005408">
    <property type="component" value="Unassembled WGS sequence"/>
</dbReference>
<dbReference type="Gene3D" id="2.20.100.10">
    <property type="entry name" value="Thrombospondin type-1 (TSP1) repeat"/>
    <property type="match status" value="1"/>
</dbReference>
<dbReference type="EnsemblMetazoa" id="G27195.1">
    <property type="protein sequence ID" value="G27195.1:cds"/>
    <property type="gene ID" value="G27195"/>
</dbReference>
<proteinExistence type="predicted"/>
<dbReference type="SMART" id="SM00209">
    <property type="entry name" value="TSP1"/>
    <property type="match status" value="1"/>
</dbReference>
<dbReference type="Pfam" id="PF00090">
    <property type="entry name" value="TSP_1"/>
    <property type="match status" value="1"/>
</dbReference>
<feature type="compositionally biased region" description="Polar residues" evidence="1">
    <location>
        <begin position="396"/>
        <end position="414"/>
    </location>
</feature>
<evidence type="ECO:0000313" key="3">
    <source>
        <dbReference type="Proteomes" id="UP000005408"/>
    </source>
</evidence>
<evidence type="ECO:0000256" key="1">
    <source>
        <dbReference type="SAM" id="MobiDB-lite"/>
    </source>
</evidence>
<dbReference type="InterPro" id="IPR036383">
    <property type="entry name" value="TSP1_rpt_sf"/>
</dbReference>
<sequence>MITWHRFLMHMRLVSTGKEKKIGNGGGGGGSVFLTETVYAGIVADWTPWSACSKPCDVGIQSRTRLYDGENRTEEQYCNLQYCPDKGVSCYGGRFSCTQFSGYADCIDGQCVCTLGRNNYGSTKYYQYYNTQNCFPEVGNCIIRENPPFALAKVETLDYGDKLRSCVTNDNTNYEVHVIGVYESNSYDVIIRPRGGTDKPIILVLLSYHIVTWNIDTSVPIDSIVYSILRSDTYQPVEILAKSKCGAAKIISGATCSTGSDHCRKHVFQFVFHRCHTPYRNCLCCTCYSFMHHRLVVIAIKRKRANLRYIECAAPQRINIGALPSYAVPPASYTGTPSQSVPMDGWSSNIDSISTHEMSGNTTDAPPSYESVAGMNGQLVTPRGPSLMESARSVPSDGSTLNTNTDNSQIEPRNNDTTMHHAPMAAQTNYHSFATNLPPTTYESYIAKQHRETYM</sequence>